<keyword evidence="3 4" id="KW-0788">Thiol protease</keyword>
<dbReference type="InterPro" id="IPR038765">
    <property type="entry name" value="Papain-like_cys_pep_sf"/>
</dbReference>
<dbReference type="GO" id="GO:0005737">
    <property type="term" value="C:cytoplasm"/>
    <property type="evidence" value="ECO:0007669"/>
    <property type="project" value="TreeGrafter"/>
</dbReference>
<protein>
    <recommendedName>
        <fullName evidence="4">Aminopeptidase</fullName>
    </recommendedName>
</protein>
<evidence type="ECO:0000313" key="6">
    <source>
        <dbReference type="Proteomes" id="UP000711407"/>
    </source>
</evidence>
<evidence type="ECO:0000256" key="1">
    <source>
        <dbReference type="ARBA" id="ARBA00022670"/>
    </source>
</evidence>
<keyword evidence="4" id="KW-0031">Aminopeptidase</keyword>
<dbReference type="SUPFAM" id="SSF54001">
    <property type="entry name" value="Cysteine proteinases"/>
    <property type="match status" value="1"/>
</dbReference>
<evidence type="ECO:0000256" key="4">
    <source>
        <dbReference type="PIRNR" id="PIRNR005700"/>
    </source>
</evidence>
<dbReference type="PROSITE" id="PS00139">
    <property type="entry name" value="THIOL_PROTEASE_CYS"/>
    <property type="match status" value="1"/>
</dbReference>
<keyword evidence="1 4" id="KW-0645">Protease</keyword>
<dbReference type="InterPro" id="IPR004134">
    <property type="entry name" value="Peptidase_C1B"/>
</dbReference>
<dbReference type="GO" id="GO:0043418">
    <property type="term" value="P:homocysteine catabolic process"/>
    <property type="evidence" value="ECO:0007669"/>
    <property type="project" value="TreeGrafter"/>
</dbReference>
<dbReference type="GO" id="GO:0070005">
    <property type="term" value="F:cysteine-type aminopeptidase activity"/>
    <property type="evidence" value="ECO:0007669"/>
    <property type="project" value="InterPro"/>
</dbReference>
<dbReference type="InterPro" id="IPR000169">
    <property type="entry name" value="Pept_cys_AS"/>
</dbReference>
<dbReference type="GO" id="GO:0006508">
    <property type="term" value="P:proteolysis"/>
    <property type="evidence" value="ECO:0007669"/>
    <property type="project" value="UniProtKB-KW"/>
</dbReference>
<dbReference type="GO" id="GO:0009636">
    <property type="term" value="P:response to toxic substance"/>
    <property type="evidence" value="ECO:0007669"/>
    <property type="project" value="TreeGrafter"/>
</dbReference>
<proteinExistence type="inferred from homology"/>
<organism evidence="5 6">
    <name type="scientific">Candidatus Amulumruptor caecigallinarius</name>
    <dbReference type="NCBI Taxonomy" id="2109911"/>
    <lineage>
        <taxon>Bacteria</taxon>
        <taxon>Pseudomonadati</taxon>
        <taxon>Bacteroidota</taxon>
        <taxon>Bacteroidia</taxon>
        <taxon>Bacteroidales</taxon>
        <taxon>Muribaculaceae</taxon>
        <taxon>Candidatus Amulumruptor</taxon>
    </lineage>
</organism>
<reference evidence="5" key="1">
    <citation type="journal article" date="2021" name="PeerJ">
        <title>Extensive microbial diversity within the chicken gut microbiome revealed by metagenomics and culture.</title>
        <authorList>
            <person name="Gilroy R."/>
            <person name="Ravi A."/>
            <person name="Getino M."/>
            <person name="Pursley I."/>
            <person name="Horton D.L."/>
            <person name="Alikhan N.F."/>
            <person name="Baker D."/>
            <person name="Gharbi K."/>
            <person name="Hall N."/>
            <person name="Watson M."/>
            <person name="Adriaenssens E.M."/>
            <person name="Foster-Nyarko E."/>
            <person name="Jarju S."/>
            <person name="Secka A."/>
            <person name="Antonio M."/>
            <person name="Oren A."/>
            <person name="Chaudhuri R.R."/>
            <person name="La Ragione R."/>
            <person name="Hildebrand F."/>
            <person name="Pallen M.J."/>
        </authorList>
    </citation>
    <scope>NUCLEOTIDE SEQUENCE</scope>
    <source>
        <strain evidence="5">4100</strain>
    </source>
</reference>
<comment type="caution">
    <text evidence="5">The sequence shown here is derived from an EMBL/GenBank/DDBJ whole genome shotgun (WGS) entry which is preliminary data.</text>
</comment>
<dbReference type="EMBL" id="DYXT01000017">
    <property type="protein sequence ID" value="HJE38650.1"/>
    <property type="molecule type" value="Genomic_DNA"/>
</dbReference>
<name>A0A4Q0UBB1_9BACT</name>
<sequence>MKTSLLITLSLLTVSSGVHAADDDKIVHPDSTGFKFTDIITIKTTSVKDQNKSGTCWSFSGLSFLEDEILNKTGKEVDLSEMFVVRNCYDAKATRLVRLQGSVPAAAGGSFQDVIYTWNEYGIMPEEAYTGLQYGEDKHVHGELDEGLNGYIKAVASLPNKRLSTAWRKAVSGILDAYLGEVPATFTVDGKTYTPRSYADQLGLDMDDYVPVTSWTHHPFYKTFILEVPDNWLYAQYYNVPLDEFKAIVDNSLANGHSIAWAADVSEGGFKWRKGYAVLPKGKEERDMEGTELSRWVQLSDKDRQEEKYDISGPVEEETVTQESRQEGFDRQETTDDHGMVIVGTAKDQEGNKYYKVKNSWDTNQVYNGYFYVSEPYFLAKTISIMVNKNTIPSDTRKKLGI</sequence>
<dbReference type="AlphaFoldDB" id="A0A4Q0UBB1"/>
<dbReference type="PIRSF" id="PIRSF005700">
    <property type="entry name" value="PepC"/>
    <property type="match status" value="1"/>
</dbReference>
<dbReference type="Proteomes" id="UP000711407">
    <property type="component" value="Unassembled WGS sequence"/>
</dbReference>
<evidence type="ECO:0000256" key="3">
    <source>
        <dbReference type="ARBA" id="ARBA00022807"/>
    </source>
</evidence>
<gene>
    <name evidence="5" type="ORF">K8V47_02655</name>
</gene>
<keyword evidence="2 4" id="KW-0378">Hydrolase</keyword>
<accession>A0A4Q0UBB1</accession>
<evidence type="ECO:0000256" key="2">
    <source>
        <dbReference type="ARBA" id="ARBA00022801"/>
    </source>
</evidence>
<evidence type="ECO:0000313" key="5">
    <source>
        <dbReference type="EMBL" id="HJE38650.1"/>
    </source>
</evidence>
<reference evidence="5" key="2">
    <citation type="submission" date="2021-09" db="EMBL/GenBank/DDBJ databases">
        <authorList>
            <person name="Gilroy R."/>
        </authorList>
    </citation>
    <scope>NUCLEOTIDE SEQUENCE</scope>
    <source>
        <strain evidence="5">4100</strain>
    </source>
</reference>
<dbReference type="PANTHER" id="PTHR10363">
    <property type="entry name" value="BLEOMYCIN HYDROLASE"/>
    <property type="match status" value="1"/>
</dbReference>
<comment type="similarity">
    <text evidence="4">Belongs to the peptidase C1 family.</text>
</comment>
<dbReference type="Pfam" id="PF03051">
    <property type="entry name" value="Peptidase_C1_2"/>
    <property type="match status" value="2"/>
</dbReference>
<dbReference type="PANTHER" id="PTHR10363:SF2">
    <property type="entry name" value="BLEOMYCIN HYDROLASE"/>
    <property type="match status" value="1"/>
</dbReference>
<dbReference type="Gene3D" id="3.90.70.10">
    <property type="entry name" value="Cysteine proteinases"/>
    <property type="match status" value="1"/>
</dbReference>